<keyword evidence="1" id="KW-0732">Signal</keyword>
<accession>A0A0C9SF20</accession>
<dbReference type="EMBL" id="GBZX01000552">
    <property type="protein sequence ID" value="JAG92188.1"/>
    <property type="molecule type" value="mRNA"/>
</dbReference>
<evidence type="ECO:0000256" key="1">
    <source>
        <dbReference type="SAM" id="SignalP"/>
    </source>
</evidence>
<name>A0A0C9SF20_AMBAM</name>
<evidence type="ECO:0000313" key="2">
    <source>
        <dbReference type="EMBL" id="JAG92188.1"/>
    </source>
</evidence>
<feature type="signal peptide" evidence="1">
    <location>
        <begin position="1"/>
        <end position="29"/>
    </location>
</feature>
<proteinExistence type="evidence at transcript level"/>
<feature type="chain" id="PRO_5002202864" evidence="1">
    <location>
        <begin position="30"/>
        <end position="145"/>
    </location>
</feature>
<organism evidence="2">
    <name type="scientific">Amblyomma americanum</name>
    <name type="common">Lone star tick</name>
    <dbReference type="NCBI Taxonomy" id="6943"/>
    <lineage>
        <taxon>Eukaryota</taxon>
        <taxon>Metazoa</taxon>
        <taxon>Ecdysozoa</taxon>
        <taxon>Arthropoda</taxon>
        <taxon>Chelicerata</taxon>
        <taxon>Arachnida</taxon>
        <taxon>Acari</taxon>
        <taxon>Parasitiformes</taxon>
        <taxon>Ixodida</taxon>
        <taxon>Ixodoidea</taxon>
        <taxon>Ixodidae</taxon>
        <taxon>Amblyomminae</taxon>
        <taxon>Amblyomma</taxon>
    </lineage>
</organism>
<sequence>MTFRLASYFPHSTVALLAVAVECFHFVCSASATLRDELAGCKIVSMGKGRYDVGIELNRELDHKWNWAVVLNQITCPLFVVMLLLHVPFPHFICLSLSLPKLALHSKGFSVTTWSGFESCGYEDMLWHLLPEATALCCAFSKLLT</sequence>
<dbReference type="AlphaFoldDB" id="A0A0C9SF20"/>
<reference evidence="2" key="1">
    <citation type="journal article" date="2015" name="PLoS ONE">
        <title>An Insight into the Sialome of the Lone Star Tick, Amblyomma americanum, with a Glimpse on Its Time Dependent Gene Expression.</title>
        <authorList>
            <person name="Karim S."/>
            <person name="Ribeiro J.M."/>
        </authorList>
    </citation>
    <scope>NUCLEOTIDE SEQUENCE</scope>
    <source>
        <tissue evidence="2">Salivary gland</tissue>
    </source>
</reference>
<protein>
    <submittedName>
        <fullName evidence="2">Putative secreted protein</fullName>
    </submittedName>
</protein>